<dbReference type="EMBL" id="JASCZI010211912">
    <property type="protein sequence ID" value="MED6197515.1"/>
    <property type="molecule type" value="Genomic_DNA"/>
</dbReference>
<evidence type="ECO:0000256" key="1">
    <source>
        <dbReference type="SAM" id="MobiDB-lite"/>
    </source>
</evidence>
<feature type="compositionally biased region" description="Polar residues" evidence="1">
    <location>
        <begin position="161"/>
        <end position="175"/>
    </location>
</feature>
<keyword evidence="3" id="KW-1185">Reference proteome</keyword>
<evidence type="ECO:0000313" key="2">
    <source>
        <dbReference type="EMBL" id="MED6197515.1"/>
    </source>
</evidence>
<name>A0ABU6XJU3_9FABA</name>
<feature type="region of interest" description="Disordered" evidence="1">
    <location>
        <begin position="135"/>
        <end position="175"/>
    </location>
</feature>
<gene>
    <name evidence="2" type="ORF">PIB30_057107</name>
</gene>
<organism evidence="2 3">
    <name type="scientific">Stylosanthes scabra</name>
    <dbReference type="NCBI Taxonomy" id="79078"/>
    <lineage>
        <taxon>Eukaryota</taxon>
        <taxon>Viridiplantae</taxon>
        <taxon>Streptophyta</taxon>
        <taxon>Embryophyta</taxon>
        <taxon>Tracheophyta</taxon>
        <taxon>Spermatophyta</taxon>
        <taxon>Magnoliopsida</taxon>
        <taxon>eudicotyledons</taxon>
        <taxon>Gunneridae</taxon>
        <taxon>Pentapetalae</taxon>
        <taxon>rosids</taxon>
        <taxon>fabids</taxon>
        <taxon>Fabales</taxon>
        <taxon>Fabaceae</taxon>
        <taxon>Papilionoideae</taxon>
        <taxon>50 kb inversion clade</taxon>
        <taxon>dalbergioids sensu lato</taxon>
        <taxon>Dalbergieae</taxon>
        <taxon>Pterocarpus clade</taxon>
        <taxon>Stylosanthes</taxon>
    </lineage>
</organism>
<evidence type="ECO:0000313" key="3">
    <source>
        <dbReference type="Proteomes" id="UP001341840"/>
    </source>
</evidence>
<sequence length="202" mass="22555">MPCIHGIAAIRKKRGKPEDYVHPWLCMDSIHATFKHSIHPVPSEQYWSNQNYLKTEAPIIKRPITRPKGYNYKTYKGPSANLGWKPRTSRKKKTTGGSTSNTSQVEVPLSQQSAPAPEDAPPLVISAPVPYAPFKPPAQINDAQPSKRLLRAKQPIRRNTGRSSPPSIKTTNSISNKCKFKSGRSFSWYHGCVLQVLEPRGS</sequence>
<accession>A0ABU6XJU3</accession>
<reference evidence="2 3" key="1">
    <citation type="journal article" date="2023" name="Plants (Basel)">
        <title>Bridging the Gap: Combining Genomics and Transcriptomics Approaches to Understand Stylosanthes scabra, an Orphan Legume from the Brazilian Caatinga.</title>
        <authorList>
            <person name="Ferreira-Neto J.R.C."/>
            <person name="da Silva M.D."/>
            <person name="Binneck E."/>
            <person name="de Melo N.F."/>
            <person name="da Silva R.H."/>
            <person name="de Melo A.L.T.M."/>
            <person name="Pandolfi V."/>
            <person name="Bustamante F.O."/>
            <person name="Brasileiro-Vidal A.C."/>
            <person name="Benko-Iseppon A.M."/>
        </authorList>
    </citation>
    <scope>NUCLEOTIDE SEQUENCE [LARGE SCALE GENOMIC DNA]</scope>
    <source>
        <tissue evidence="2">Leaves</tissue>
    </source>
</reference>
<protein>
    <submittedName>
        <fullName evidence="2">Uncharacterized protein</fullName>
    </submittedName>
</protein>
<comment type="caution">
    <text evidence="2">The sequence shown here is derived from an EMBL/GenBank/DDBJ whole genome shotgun (WGS) entry which is preliminary data.</text>
</comment>
<feature type="region of interest" description="Disordered" evidence="1">
    <location>
        <begin position="76"/>
        <end position="122"/>
    </location>
</feature>
<feature type="compositionally biased region" description="Basic residues" evidence="1">
    <location>
        <begin position="148"/>
        <end position="160"/>
    </location>
</feature>
<dbReference type="Proteomes" id="UP001341840">
    <property type="component" value="Unassembled WGS sequence"/>
</dbReference>
<proteinExistence type="predicted"/>